<feature type="compositionally biased region" description="Gly residues" evidence="1">
    <location>
        <begin position="248"/>
        <end position="272"/>
    </location>
</feature>
<dbReference type="OrthoDB" id="63581at2759"/>
<keyword evidence="4" id="KW-1185">Reference proteome</keyword>
<dbReference type="EMBL" id="KQ965814">
    <property type="protein sequence ID" value="KXS10813.1"/>
    <property type="molecule type" value="Genomic_DNA"/>
</dbReference>
<dbReference type="PANTHER" id="PTHR28008:SF1">
    <property type="entry name" value="DOMAIN PROTEIN, PUTATIVE (AFU_ORTHOLOGUE AFUA_3G10980)-RELATED"/>
    <property type="match status" value="1"/>
</dbReference>
<name>A0A139A357_GONPJ</name>
<evidence type="ECO:0000313" key="4">
    <source>
        <dbReference type="Proteomes" id="UP000070544"/>
    </source>
</evidence>
<evidence type="ECO:0008006" key="5">
    <source>
        <dbReference type="Google" id="ProtNLM"/>
    </source>
</evidence>
<feature type="region of interest" description="Disordered" evidence="1">
    <location>
        <begin position="248"/>
        <end position="284"/>
    </location>
</feature>
<protein>
    <recommendedName>
        <fullName evidence="5">VanZ-like domain-containing protein</fullName>
    </recommendedName>
</protein>
<sequence length="347" mass="37243">MPTLRPILRRIRLHPLPISFLLLFFAPLLLFLGLAPNPVVNPHLPQPFRENDKLLHATAFAVLAADVVWCWTWRRGTRTRGRLGRVVVVAADADADVEADLDVDVGVDHEAIDVNDEHRAASPSGPDSDSDTATLLTAAADTPPRDAHSRSHSLVDTYRRHLTSLLHDTASRRLLLLRLAINTAIMLCAAVVSEVFQHLVAPHRTFDPHDILANTVGVSVGIPLAAACEPAWSWLVRVVERWMAGGGASGGSGGGGSGGSDAVGGGRGGRVGGNHPADEPGRRKYSVRRYDGDVRFRKAGCSLAYGRAGAMNLHVGQAASSAWALCWYGAKCDKGLGHTRSRANWKI</sequence>
<evidence type="ECO:0000313" key="3">
    <source>
        <dbReference type="EMBL" id="KXS10813.1"/>
    </source>
</evidence>
<dbReference type="AlphaFoldDB" id="A0A139A357"/>
<feature type="transmembrane region" description="Helical" evidence="2">
    <location>
        <begin position="175"/>
        <end position="196"/>
    </location>
</feature>
<dbReference type="Proteomes" id="UP000070544">
    <property type="component" value="Unassembled WGS sequence"/>
</dbReference>
<feature type="transmembrane region" description="Helical" evidence="2">
    <location>
        <begin position="54"/>
        <end position="73"/>
    </location>
</feature>
<proteinExistence type="predicted"/>
<dbReference type="PANTHER" id="PTHR28008">
    <property type="entry name" value="DOMAIN PROTEIN, PUTATIVE (AFU_ORTHOLOGUE AFUA_3G10980)-RELATED"/>
    <property type="match status" value="1"/>
</dbReference>
<keyword evidence="2" id="KW-0472">Membrane</keyword>
<reference evidence="3 4" key="1">
    <citation type="journal article" date="2015" name="Genome Biol. Evol.">
        <title>Phylogenomic analyses indicate that early fungi evolved digesting cell walls of algal ancestors of land plants.</title>
        <authorList>
            <person name="Chang Y."/>
            <person name="Wang S."/>
            <person name="Sekimoto S."/>
            <person name="Aerts A.L."/>
            <person name="Choi C."/>
            <person name="Clum A."/>
            <person name="LaButti K.M."/>
            <person name="Lindquist E.A."/>
            <person name="Yee Ngan C."/>
            <person name="Ohm R.A."/>
            <person name="Salamov A.A."/>
            <person name="Grigoriev I.V."/>
            <person name="Spatafora J.W."/>
            <person name="Berbee M.L."/>
        </authorList>
    </citation>
    <scope>NUCLEOTIDE SEQUENCE [LARGE SCALE GENOMIC DNA]</scope>
    <source>
        <strain evidence="3 4">JEL478</strain>
    </source>
</reference>
<evidence type="ECO:0000256" key="2">
    <source>
        <dbReference type="SAM" id="Phobius"/>
    </source>
</evidence>
<evidence type="ECO:0000256" key="1">
    <source>
        <dbReference type="SAM" id="MobiDB-lite"/>
    </source>
</evidence>
<organism evidence="3 4">
    <name type="scientific">Gonapodya prolifera (strain JEL478)</name>
    <name type="common">Monoblepharis prolifera</name>
    <dbReference type="NCBI Taxonomy" id="1344416"/>
    <lineage>
        <taxon>Eukaryota</taxon>
        <taxon>Fungi</taxon>
        <taxon>Fungi incertae sedis</taxon>
        <taxon>Chytridiomycota</taxon>
        <taxon>Chytridiomycota incertae sedis</taxon>
        <taxon>Monoblepharidomycetes</taxon>
        <taxon>Monoblepharidales</taxon>
        <taxon>Gonapodyaceae</taxon>
        <taxon>Gonapodya</taxon>
    </lineage>
</organism>
<accession>A0A139A357</accession>
<keyword evidence="2" id="KW-0812">Transmembrane</keyword>
<keyword evidence="2" id="KW-1133">Transmembrane helix</keyword>
<feature type="transmembrane region" description="Helical" evidence="2">
    <location>
        <begin position="12"/>
        <end position="34"/>
    </location>
</feature>
<gene>
    <name evidence="3" type="ORF">M427DRAFT_507171</name>
</gene>